<protein>
    <submittedName>
        <fullName evidence="3">Uncharacterized protein</fullName>
    </submittedName>
</protein>
<gene>
    <name evidence="3" type="ORF">BP5796_04712</name>
</gene>
<keyword evidence="1" id="KW-0676">Redox-active center</keyword>
<proteinExistence type="predicted"/>
<dbReference type="OrthoDB" id="60822at2759"/>
<dbReference type="Proteomes" id="UP000256328">
    <property type="component" value="Unassembled WGS sequence"/>
</dbReference>
<dbReference type="PANTHER" id="PTHR36417:SF2">
    <property type="entry name" value="SELENOPROTEIN DOMAIN PROTEIN (AFU_ORTHOLOGUE AFUA_1G05220)"/>
    <property type="match status" value="1"/>
</dbReference>
<dbReference type="AlphaFoldDB" id="A0A3D8SAP5"/>
<reference evidence="3 4" key="1">
    <citation type="journal article" date="2018" name="IMA Fungus">
        <title>IMA Genome-F 9: Draft genome sequence of Annulohypoxylon stygium, Aspergillus mulundensis, Berkeleyomyces basicola (syn. Thielaviopsis basicola), Ceratocystis smalleyi, two Cercospora beticola strains, Coleophoma cylindrospora, Fusarium fracticaudum, Phialophora cf. hyalina, and Morchella septimelata.</title>
        <authorList>
            <person name="Wingfield B.D."/>
            <person name="Bills G.F."/>
            <person name="Dong Y."/>
            <person name="Huang W."/>
            <person name="Nel W.J."/>
            <person name="Swalarsk-Parry B.S."/>
            <person name="Vaghefi N."/>
            <person name="Wilken P.M."/>
            <person name="An Z."/>
            <person name="de Beer Z.W."/>
            <person name="De Vos L."/>
            <person name="Chen L."/>
            <person name="Duong T.A."/>
            <person name="Gao Y."/>
            <person name="Hammerbacher A."/>
            <person name="Kikkert J.R."/>
            <person name="Li Y."/>
            <person name="Li H."/>
            <person name="Li K."/>
            <person name="Li Q."/>
            <person name="Liu X."/>
            <person name="Ma X."/>
            <person name="Naidoo K."/>
            <person name="Pethybridge S.J."/>
            <person name="Sun J."/>
            <person name="Steenkamp E.T."/>
            <person name="van der Nest M.A."/>
            <person name="van Wyk S."/>
            <person name="Wingfield M.J."/>
            <person name="Xiong C."/>
            <person name="Yue Q."/>
            <person name="Zhang X."/>
        </authorList>
    </citation>
    <scope>NUCLEOTIDE SEQUENCE [LARGE SCALE GENOMIC DNA]</scope>
    <source>
        <strain evidence="3 4">BP5796</strain>
    </source>
</reference>
<evidence type="ECO:0000313" key="4">
    <source>
        <dbReference type="Proteomes" id="UP000256328"/>
    </source>
</evidence>
<accession>A0A3D8SAP5</accession>
<feature type="compositionally biased region" description="Low complexity" evidence="2">
    <location>
        <begin position="126"/>
        <end position="136"/>
    </location>
</feature>
<evidence type="ECO:0000256" key="1">
    <source>
        <dbReference type="ARBA" id="ARBA00023284"/>
    </source>
</evidence>
<feature type="region of interest" description="Disordered" evidence="2">
    <location>
        <begin position="115"/>
        <end position="162"/>
    </location>
</feature>
<dbReference type="Pfam" id="PF10262">
    <property type="entry name" value="Rdx"/>
    <property type="match status" value="1"/>
</dbReference>
<sequence length="256" mass="27744">MPPPLSGHLLPWIPWSPVSSDLTEWASFAQELLSTFSTSLGEVALQPSTGGTFTIHLYHLPTDANVLGEISLDTNVEKLPLKVQKSLLWDRKTEGGFPETKELKRRVRDIIDPARNLGHVDRVHNTTTSTPPTQTPDSQELPQQQRLEPSDSFDSETGANLYAPPRTVVELAPGQANLGIERTSYGEAIMAGVPIPGPISHLAKFEEGMGEAPTKKRRLVQTEDTETGGSGGGEKSQKVEEGGEGVCKPGDECWEG</sequence>
<keyword evidence="4" id="KW-1185">Reference proteome</keyword>
<dbReference type="Gene3D" id="3.40.30.10">
    <property type="entry name" value="Glutaredoxin"/>
    <property type="match status" value="1"/>
</dbReference>
<feature type="compositionally biased region" description="Polar residues" evidence="2">
    <location>
        <begin position="137"/>
        <end position="147"/>
    </location>
</feature>
<evidence type="ECO:0000256" key="2">
    <source>
        <dbReference type="SAM" id="MobiDB-lite"/>
    </source>
</evidence>
<organism evidence="3 4">
    <name type="scientific">Coleophoma crateriformis</name>
    <dbReference type="NCBI Taxonomy" id="565419"/>
    <lineage>
        <taxon>Eukaryota</taxon>
        <taxon>Fungi</taxon>
        <taxon>Dikarya</taxon>
        <taxon>Ascomycota</taxon>
        <taxon>Pezizomycotina</taxon>
        <taxon>Leotiomycetes</taxon>
        <taxon>Helotiales</taxon>
        <taxon>Dermateaceae</taxon>
        <taxon>Coleophoma</taxon>
    </lineage>
</organism>
<feature type="region of interest" description="Disordered" evidence="2">
    <location>
        <begin position="210"/>
        <end position="256"/>
    </location>
</feature>
<dbReference type="EMBL" id="PDLN01000006">
    <property type="protein sequence ID" value="RDW83221.1"/>
    <property type="molecule type" value="Genomic_DNA"/>
</dbReference>
<dbReference type="InterPro" id="IPR036249">
    <property type="entry name" value="Thioredoxin-like_sf"/>
</dbReference>
<feature type="compositionally biased region" description="Basic and acidic residues" evidence="2">
    <location>
        <begin position="115"/>
        <end position="124"/>
    </location>
</feature>
<evidence type="ECO:0000313" key="3">
    <source>
        <dbReference type="EMBL" id="RDW83221.1"/>
    </source>
</evidence>
<dbReference type="PANTHER" id="PTHR36417">
    <property type="entry name" value="SELENOPROTEIN DOMAIN PROTEIN (AFU_ORTHOLOGUE AFUA_1G05220)"/>
    <property type="match status" value="1"/>
</dbReference>
<name>A0A3D8SAP5_9HELO</name>
<dbReference type="SUPFAM" id="SSF52833">
    <property type="entry name" value="Thioredoxin-like"/>
    <property type="match status" value="1"/>
</dbReference>
<comment type="caution">
    <text evidence="3">The sequence shown here is derived from an EMBL/GenBank/DDBJ whole genome shotgun (WGS) entry which is preliminary data.</text>
</comment>
<dbReference type="InterPro" id="IPR011893">
    <property type="entry name" value="Selenoprotein_Rdx-typ"/>
</dbReference>